<dbReference type="OrthoDB" id="1523429at2"/>
<dbReference type="AlphaFoldDB" id="A0A372P085"/>
<feature type="chain" id="PRO_5016655366" description="DUF4097 domain-containing protein" evidence="1">
    <location>
        <begin position="20"/>
        <end position="342"/>
    </location>
</feature>
<gene>
    <name evidence="3" type="ORF">D0C36_01150</name>
</gene>
<evidence type="ECO:0000256" key="1">
    <source>
        <dbReference type="SAM" id="SignalP"/>
    </source>
</evidence>
<feature type="domain" description="DUF4097" evidence="2">
    <location>
        <begin position="238"/>
        <end position="336"/>
    </location>
</feature>
<dbReference type="PANTHER" id="PTHR34094:SF1">
    <property type="entry name" value="PROTEIN FAM185A"/>
    <property type="match status" value="1"/>
</dbReference>
<dbReference type="RefSeq" id="WP_117391320.1">
    <property type="nucleotide sequence ID" value="NZ_QWDC01000001.1"/>
</dbReference>
<dbReference type="Pfam" id="PF13349">
    <property type="entry name" value="DUF4097"/>
    <property type="match status" value="1"/>
</dbReference>
<keyword evidence="1" id="KW-0732">Signal</keyword>
<protein>
    <recommendedName>
        <fullName evidence="2">DUF4097 domain-containing protein</fullName>
    </recommendedName>
</protein>
<evidence type="ECO:0000313" key="3">
    <source>
        <dbReference type="EMBL" id="RFZ95770.1"/>
    </source>
</evidence>
<organism evidence="3 4">
    <name type="scientific">Mucilaginibacter conchicola</name>
    <dbReference type="NCBI Taxonomy" id="2303333"/>
    <lineage>
        <taxon>Bacteria</taxon>
        <taxon>Pseudomonadati</taxon>
        <taxon>Bacteroidota</taxon>
        <taxon>Sphingobacteriia</taxon>
        <taxon>Sphingobacteriales</taxon>
        <taxon>Sphingobacteriaceae</taxon>
        <taxon>Mucilaginibacter</taxon>
    </lineage>
</organism>
<reference evidence="3 4" key="1">
    <citation type="submission" date="2018-08" db="EMBL/GenBank/DDBJ databases">
        <title>Mucilaginibacter sp. MYSH2.</title>
        <authorList>
            <person name="Seo T."/>
        </authorList>
    </citation>
    <scope>NUCLEOTIDE SEQUENCE [LARGE SCALE GENOMIC DNA]</scope>
    <source>
        <strain evidence="3 4">MYSH2</strain>
    </source>
</reference>
<feature type="signal peptide" evidence="1">
    <location>
        <begin position="1"/>
        <end position="19"/>
    </location>
</feature>
<proteinExistence type="predicted"/>
<dbReference type="InterPro" id="IPR025164">
    <property type="entry name" value="Toastrack_DUF4097"/>
</dbReference>
<dbReference type="EMBL" id="QWDC01000001">
    <property type="protein sequence ID" value="RFZ95770.1"/>
    <property type="molecule type" value="Genomic_DNA"/>
</dbReference>
<comment type="caution">
    <text evidence="3">The sequence shown here is derived from an EMBL/GenBank/DDBJ whole genome shotgun (WGS) entry which is preliminary data.</text>
</comment>
<sequence length="342" mass="35583">MKKHLLLFLLASGTLAASAQTDKTPYYTRSLTNDGIKNVVLSTSGGSILVTGAGQQQPHIDVFVVGNNHEDLTKDEIKKRLEEDYILDIDIQNGQLKATAKNRRNNMNWRRSLSIGFKVYVNAQTSTNLNTSGGSIRIENLNGNQNFETSGGSLNVANVTGNIKGETSGGSITVTNSRNTIDLETSGGSITASNCSGKIKLETSGGPLNLSDLKGTINAETSGGGIRGKNIDGELITSTSGGSIGLTGISGSLNASTSGGGIDVQMVKLGKYIKLETSAGHVSLNVPKQSTMNVSLHGSRVNLDVAGDFQGSKEKEDVVGKVNGGGVTVEVHGDSGVTVSSR</sequence>
<dbReference type="PANTHER" id="PTHR34094">
    <property type="match status" value="1"/>
</dbReference>
<evidence type="ECO:0000313" key="4">
    <source>
        <dbReference type="Proteomes" id="UP000264217"/>
    </source>
</evidence>
<evidence type="ECO:0000259" key="2">
    <source>
        <dbReference type="Pfam" id="PF13349"/>
    </source>
</evidence>
<name>A0A372P085_9SPHI</name>
<keyword evidence="4" id="KW-1185">Reference proteome</keyword>
<dbReference type="Proteomes" id="UP000264217">
    <property type="component" value="Unassembled WGS sequence"/>
</dbReference>
<accession>A0A372P085</accession>